<sequence>MFLIAQRVNLGNASPICKTGCCLPNLCQFNFCAGCSPNSSSSSSSSLLRERAARTFCGCETHSFYPKAGWLAGMSCAGL</sequence>
<proteinExistence type="predicted"/>
<dbReference type="AlphaFoldDB" id="A0A811U514"/>
<protein>
    <submittedName>
        <fullName evidence="1">(Mediterranean fruit fly) hypothetical protein</fullName>
    </submittedName>
</protein>
<name>A0A811U514_CERCA</name>
<reference evidence="1" key="1">
    <citation type="submission" date="2020-11" db="EMBL/GenBank/DDBJ databases">
        <authorList>
            <person name="Whitehead M."/>
        </authorList>
    </citation>
    <scope>NUCLEOTIDE SEQUENCE</scope>
    <source>
        <strain evidence="1">EGII</strain>
    </source>
</reference>
<dbReference type="EMBL" id="CAJHJT010000001">
    <property type="protein sequence ID" value="CAD6993448.1"/>
    <property type="molecule type" value="Genomic_DNA"/>
</dbReference>
<keyword evidence="2" id="KW-1185">Reference proteome</keyword>
<accession>A0A811U514</accession>
<gene>
    <name evidence="1" type="ORF">CCAP1982_LOCUS2261</name>
</gene>
<evidence type="ECO:0000313" key="2">
    <source>
        <dbReference type="Proteomes" id="UP000606786"/>
    </source>
</evidence>
<evidence type="ECO:0000313" key="1">
    <source>
        <dbReference type="EMBL" id="CAD6993448.1"/>
    </source>
</evidence>
<organism evidence="1 2">
    <name type="scientific">Ceratitis capitata</name>
    <name type="common">Mediterranean fruit fly</name>
    <name type="synonym">Tephritis capitata</name>
    <dbReference type="NCBI Taxonomy" id="7213"/>
    <lineage>
        <taxon>Eukaryota</taxon>
        <taxon>Metazoa</taxon>
        <taxon>Ecdysozoa</taxon>
        <taxon>Arthropoda</taxon>
        <taxon>Hexapoda</taxon>
        <taxon>Insecta</taxon>
        <taxon>Pterygota</taxon>
        <taxon>Neoptera</taxon>
        <taxon>Endopterygota</taxon>
        <taxon>Diptera</taxon>
        <taxon>Brachycera</taxon>
        <taxon>Muscomorpha</taxon>
        <taxon>Tephritoidea</taxon>
        <taxon>Tephritidae</taxon>
        <taxon>Ceratitis</taxon>
        <taxon>Ceratitis</taxon>
    </lineage>
</organism>
<comment type="caution">
    <text evidence="1">The sequence shown here is derived from an EMBL/GenBank/DDBJ whole genome shotgun (WGS) entry which is preliminary data.</text>
</comment>
<dbReference type="Proteomes" id="UP000606786">
    <property type="component" value="Unassembled WGS sequence"/>
</dbReference>